<dbReference type="Proteomes" id="UP000606991">
    <property type="component" value="Unassembled WGS sequence"/>
</dbReference>
<reference evidence="1 4" key="3">
    <citation type="submission" date="2020-10" db="EMBL/GenBank/DDBJ databases">
        <title>Ca. Dormibacterota MAGs.</title>
        <authorList>
            <person name="Montgomery K."/>
        </authorList>
    </citation>
    <scope>NUCLEOTIDE SEQUENCE [LARGE SCALE GENOMIC DNA]</scope>
    <source>
        <strain evidence="1">SC8812_S17_18</strain>
    </source>
</reference>
<accession>A0A934JV93</accession>
<reference evidence="2" key="2">
    <citation type="submission" date="2018-05" db="EMBL/GenBank/DDBJ databases">
        <authorList>
            <person name="Ferrari B."/>
        </authorList>
    </citation>
    <scope>NUCLEOTIDE SEQUENCE</scope>
    <source>
        <strain evidence="2">RRmetagenome_bin12</strain>
    </source>
</reference>
<accession>A0A2W5ZN12</accession>
<evidence type="ECO:0000313" key="4">
    <source>
        <dbReference type="Proteomes" id="UP000606991"/>
    </source>
</evidence>
<proteinExistence type="predicted"/>
<name>A0A2W5ZN12_9BACT</name>
<gene>
    <name evidence="2" type="ORF">DLM65_00485</name>
    <name evidence="1" type="ORF">JF886_16335</name>
</gene>
<organism evidence="2 3">
    <name type="scientific">Candidatus Aeolococcus gillhamiae</name>
    <dbReference type="NCBI Taxonomy" id="3127015"/>
    <lineage>
        <taxon>Bacteria</taxon>
        <taxon>Bacillati</taxon>
        <taxon>Candidatus Dormiibacterota</taxon>
        <taxon>Candidatus Dormibacteria</taxon>
        <taxon>Candidatus Aeolococcales</taxon>
        <taxon>Candidatus Aeolococcaceae</taxon>
        <taxon>Candidatus Aeolococcus</taxon>
    </lineage>
</organism>
<reference evidence="2 3" key="1">
    <citation type="journal article" date="2017" name="Nature">
        <title>Atmospheric trace gases support primary production in Antarctic desert surface soil.</title>
        <authorList>
            <person name="Ji M."/>
            <person name="Greening C."/>
            <person name="Vanwonterghem I."/>
            <person name="Carere C.R."/>
            <person name="Bay S.K."/>
            <person name="Steen J.A."/>
            <person name="Montgomery K."/>
            <person name="Lines T."/>
            <person name="Beardall J."/>
            <person name="van Dorst J."/>
            <person name="Snape I."/>
            <person name="Stott M.B."/>
            <person name="Hugenholtz P."/>
            <person name="Ferrari B.C."/>
        </authorList>
    </citation>
    <scope>NUCLEOTIDE SEQUENCE [LARGE SCALE GENOMIC DNA]</scope>
    <source>
        <strain evidence="2">RRmetagenome_bin12</strain>
    </source>
</reference>
<dbReference type="EMBL" id="QHBU01000008">
    <property type="protein sequence ID" value="PZR84236.1"/>
    <property type="molecule type" value="Genomic_DNA"/>
</dbReference>
<comment type="caution">
    <text evidence="2">The sequence shown here is derived from an EMBL/GenBank/DDBJ whole genome shotgun (WGS) entry which is preliminary data.</text>
</comment>
<dbReference type="RefSeq" id="WP_337314400.1">
    <property type="nucleotide sequence ID" value="NZ_JAEKNS010000161.1"/>
</dbReference>
<sequence>MTTPRDEGDQLMELHEFHDVSINNKRIKKLVNLDAVEWVDPPDDLANDASVWGLHMRSGKPITVENSEQTRGFLDSITRSTAPPELLI</sequence>
<evidence type="ECO:0000313" key="2">
    <source>
        <dbReference type="EMBL" id="PZR84236.1"/>
    </source>
</evidence>
<dbReference type="Proteomes" id="UP000248724">
    <property type="component" value="Unassembled WGS sequence"/>
</dbReference>
<protein>
    <submittedName>
        <fullName evidence="2">Uncharacterized protein</fullName>
    </submittedName>
</protein>
<evidence type="ECO:0000313" key="3">
    <source>
        <dbReference type="Proteomes" id="UP000248724"/>
    </source>
</evidence>
<evidence type="ECO:0000313" key="1">
    <source>
        <dbReference type="EMBL" id="MBJ7596396.1"/>
    </source>
</evidence>
<dbReference type="AlphaFoldDB" id="A0A2W5ZN12"/>
<dbReference type="EMBL" id="JAEKNS010000161">
    <property type="protein sequence ID" value="MBJ7596396.1"/>
    <property type="molecule type" value="Genomic_DNA"/>
</dbReference>